<comment type="caution">
    <text evidence="5">The sequence shown here is derived from an EMBL/GenBank/DDBJ whole genome shotgun (WGS) entry which is preliminary data.</text>
</comment>
<feature type="active site" evidence="2">
    <location>
        <position position="249"/>
    </location>
</feature>
<dbReference type="EMBL" id="BMCM01000001">
    <property type="protein sequence ID" value="GGD70159.1"/>
    <property type="molecule type" value="Genomic_DNA"/>
</dbReference>
<dbReference type="SUPFAM" id="SSF53720">
    <property type="entry name" value="ALDH-like"/>
    <property type="match status" value="1"/>
</dbReference>
<keyword evidence="1 3" id="KW-0560">Oxidoreductase</keyword>
<dbReference type="InterPro" id="IPR016162">
    <property type="entry name" value="Ald_DH_N"/>
</dbReference>
<dbReference type="PANTHER" id="PTHR11699">
    <property type="entry name" value="ALDEHYDE DEHYDROGENASE-RELATED"/>
    <property type="match status" value="1"/>
</dbReference>
<dbReference type="Gene3D" id="3.40.605.10">
    <property type="entry name" value="Aldehyde Dehydrogenase, Chain A, domain 1"/>
    <property type="match status" value="1"/>
</dbReference>
<gene>
    <name evidence="5" type="ORF">GCM10007269_11730</name>
</gene>
<evidence type="ECO:0000256" key="2">
    <source>
        <dbReference type="PROSITE-ProRule" id="PRU10007"/>
    </source>
</evidence>
<evidence type="ECO:0000256" key="1">
    <source>
        <dbReference type="ARBA" id="ARBA00023002"/>
    </source>
</evidence>
<comment type="similarity">
    <text evidence="3">Belongs to the aldehyde dehydrogenase family.</text>
</comment>
<evidence type="ECO:0000313" key="5">
    <source>
        <dbReference type="EMBL" id="GGD70159.1"/>
    </source>
</evidence>
<evidence type="ECO:0000259" key="4">
    <source>
        <dbReference type="Pfam" id="PF00171"/>
    </source>
</evidence>
<feature type="domain" description="Aldehyde dehydrogenase" evidence="4">
    <location>
        <begin position="17"/>
        <end position="473"/>
    </location>
</feature>
<dbReference type="RefSeq" id="WP_188435579.1">
    <property type="nucleotide sequence ID" value="NZ_BMCM01000001.1"/>
</dbReference>
<organism evidence="5 6">
    <name type="scientific">Microbacterium murale</name>
    <dbReference type="NCBI Taxonomy" id="1081040"/>
    <lineage>
        <taxon>Bacteria</taxon>
        <taxon>Bacillati</taxon>
        <taxon>Actinomycetota</taxon>
        <taxon>Actinomycetes</taxon>
        <taxon>Micrococcales</taxon>
        <taxon>Microbacteriaceae</taxon>
        <taxon>Microbacterium</taxon>
    </lineage>
</organism>
<proteinExistence type="inferred from homology"/>
<keyword evidence="6" id="KW-1185">Reference proteome</keyword>
<dbReference type="InterPro" id="IPR016163">
    <property type="entry name" value="Ald_DH_C"/>
</dbReference>
<dbReference type="Proteomes" id="UP000629365">
    <property type="component" value="Unassembled WGS sequence"/>
</dbReference>
<protein>
    <submittedName>
        <fullName evidence="5">Aldehyde dehydrogenase</fullName>
    </submittedName>
</protein>
<dbReference type="Pfam" id="PF00171">
    <property type="entry name" value="Aldedh"/>
    <property type="match status" value="1"/>
</dbReference>
<name>A0ABQ1RH31_9MICO</name>
<reference evidence="6" key="1">
    <citation type="journal article" date="2019" name="Int. J. Syst. Evol. Microbiol.">
        <title>The Global Catalogue of Microorganisms (GCM) 10K type strain sequencing project: providing services to taxonomists for standard genome sequencing and annotation.</title>
        <authorList>
            <consortium name="The Broad Institute Genomics Platform"/>
            <consortium name="The Broad Institute Genome Sequencing Center for Infectious Disease"/>
            <person name="Wu L."/>
            <person name="Ma J."/>
        </authorList>
    </citation>
    <scope>NUCLEOTIDE SEQUENCE [LARGE SCALE GENOMIC DNA]</scope>
    <source>
        <strain evidence="6">CCM 7640</strain>
    </source>
</reference>
<dbReference type="Gene3D" id="3.40.309.10">
    <property type="entry name" value="Aldehyde Dehydrogenase, Chain A, domain 2"/>
    <property type="match status" value="1"/>
</dbReference>
<evidence type="ECO:0000256" key="3">
    <source>
        <dbReference type="RuleBase" id="RU003345"/>
    </source>
</evidence>
<accession>A0ABQ1RH31</accession>
<dbReference type="PROSITE" id="PS00070">
    <property type="entry name" value="ALDEHYDE_DEHYDR_CYS"/>
    <property type="match status" value="1"/>
</dbReference>
<dbReference type="InterPro" id="IPR029510">
    <property type="entry name" value="Ald_DH_CS_GLU"/>
</dbReference>
<dbReference type="InterPro" id="IPR015590">
    <property type="entry name" value="Aldehyde_DH_dom"/>
</dbReference>
<sequence length="475" mass="50546">MQIPHSTELFLGSRWTVPASDDVTDVVSPTDGSVVARLPRPSIADADVAVESAREAFPSWSGLAKDERLDIVRRFCNALKDRHDGINTAWVLECGMTVQDAKDLTDGATEVWELALETAASIEFSELRSTSMGEVEIRHEGIGPTVVSVAFNGPHMQLALAIVPALIAGNTIIHKLPPENRLLGYFISEAADVAGFPVGVYSVIAGDAEVSAHLVEHPDVQAVHFTGGNTVGASIMRTVADRTARVVLELGGKSAAIIAADADLDQVVPELVKSWALYSGQICVALTRVIVARSIHDAFVDRARTELAKLRIGDPSDPTTEWGPLINARAVERAERYVSGALAAGATLAYGGARLDEFSEGHWFAPTVLTDVTNDMDVAQDDIFGPVFVVIPFDTIDEAIDLANDSKYGLAGAVFTSDPALGRDVARRVQTGSIAINGTFPRLSGPFGGMKQSGFGREGGPEAFFQLTNTKTIAV</sequence>
<dbReference type="InterPro" id="IPR016161">
    <property type="entry name" value="Ald_DH/histidinol_DH"/>
</dbReference>
<dbReference type="InterPro" id="IPR016160">
    <property type="entry name" value="Ald_DH_CS_CYS"/>
</dbReference>
<evidence type="ECO:0000313" key="6">
    <source>
        <dbReference type="Proteomes" id="UP000629365"/>
    </source>
</evidence>
<dbReference type="PROSITE" id="PS00687">
    <property type="entry name" value="ALDEHYDE_DEHYDR_GLU"/>
    <property type="match status" value="1"/>
</dbReference>